<dbReference type="InterPro" id="IPR000683">
    <property type="entry name" value="Gfo/Idh/MocA-like_OxRdtase_N"/>
</dbReference>
<evidence type="ECO:0000313" key="4">
    <source>
        <dbReference type="Proteomes" id="UP000346198"/>
    </source>
</evidence>
<name>A0A6C2UXE9_9BACT</name>
<dbReference type="InterPro" id="IPR036291">
    <property type="entry name" value="NAD(P)-bd_dom_sf"/>
</dbReference>
<dbReference type="SUPFAM" id="SSF55347">
    <property type="entry name" value="Glyceraldehyde-3-phosphate dehydrogenase-like, C-terminal domain"/>
    <property type="match status" value="1"/>
</dbReference>
<accession>A0A6C2UXE9</accession>
<dbReference type="PANTHER" id="PTHR43818:SF10">
    <property type="entry name" value="NADH-DEPENDENT DEHYDROGENASE-RELATED"/>
    <property type="match status" value="1"/>
</dbReference>
<dbReference type="EMBL" id="CAAHFH010000004">
    <property type="protein sequence ID" value="VGO23536.1"/>
    <property type="molecule type" value="Genomic_DNA"/>
</dbReference>
<evidence type="ECO:0000313" key="3">
    <source>
        <dbReference type="EMBL" id="VGO23536.1"/>
    </source>
</evidence>
<feature type="domain" description="Gfo/Idh/MocA-like oxidoreductase N-terminal" evidence="1">
    <location>
        <begin position="37"/>
        <end position="152"/>
    </location>
</feature>
<dbReference type="InterPro" id="IPR043906">
    <property type="entry name" value="Gfo/Idh/MocA_OxRdtase_bact_C"/>
</dbReference>
<dbReference type="InterPro" id="IPR006311">
    <property type="entry name" value="TAT_signal"/>
</dbReference>
<dbReference type="Pfam" id="PF01408">
    <property type="entry name" value="GFO_IDH_MocA"/>
    <property type="match status" value="1"/>
</dbReference>
<dbReference type="Pfam" id="PF19051">
    <property type="entry name" value="GFO_IDH_MocA_C2"/>
    <property type="match status" value="1"/>
</dbReference>
<dbReference type="PANTHER" id="PTHR43818">
    <property type="entry name" value="BCDNA.GH03377"/>
    <property type="match status" value="1"/>
</dbReference>
<evidence type="ECO:0000259" key="2">
    <source>
        <dbReference type="Pfam" id="PF19051"/>
    </source>
</evidence>
<dbReference type="SUPFAM" id="SSF51735">
    <property type="entry name" value="NAD(P)-binding Rossmann-fold domains"/>
    <property type="match status" value="1"/>
</dbReference>
<dbReference type="Gene3D" id="3.40.50.720">
    <property type="entry name" value="NAD(P)-binding Rossmann-like Domain"/>
    <property type="match status" value="1"/>
</dbReference>
<proteinExistence type="predicted"/>
<dbReference type="PROSITE" id="PS51318">
    <property type="entry name" value="TAT"/>
    <property type="match status" value="1"/>
</dbReference>
<dbReference type="Proteomes" id="UP000346198">
    <property type="component" value="Unassembled WGS sequence"/>
</dbReference>
<dbReference type="RefSeq" id="WP_136065985.1">
    <property type="nucleotide sequence ID" value="NZ_CAAHFH010000004.1"/>
</dbReference>
<dbReference type="AlphaFoldDB" id="A0A6C2UXE9"/>
<gene>
    <name evidence="3" type="ORF">SCARR_05643</name>
</gene>
<keyword evidence="4" id="KW-1185">Reference proteome</keyword>
<organism evidence="3 4">
    <name type="scientific">Pontiella sulfatireligans</name>
    <dbReference type="NCBI Taxonomy" id="2750658"/>
    <lineage>
        <taxon>Bacteria</taxon>
        <taxon>Pseudomonadati</taxon>
        <taxon>Kiritimatiellota</taxon>
        <taxon>Kiritimatiellia</taxon>
        <taxon>Kiritimatiellales</taxon>
        <taxon>Pontiellaceae</taxon>
        <taxon>Pontiella</taxon>
    </lineage>
</organism>
<dbReference type="InterPro" id="IPR050463">
    <property type="entry name" value="Gfo/Idh/MocA_oxidrdct_glycsds"/>
</dbReference>
<sequence length="450" mass="50270">MNQLNRRNSLKAGAFAGGTLILPGLALGKTKSANSKLNVALIGAGGIAKTCFRDCDEQNMIAIAEVDSVQGAEGLNKYPKAAHYTDFRKMLDKHYKELDAVIVCTPDHTHFPATYAAMERGIAVHTQKPLTHNIWQARTLQKAAQKFKVQTVMGNQGHNIEGMRLIKDWYDGGLIGNVREVHAWTGRSTPNTDNAKNPLPAEPVPSTLDWDLWTGPAALKDYNSKICPKGWRWWWDYGIGGLGDIGCHTLDIPKYVMGLDYPDLVYMDNSLNFRKELDGKKPKTGAGTYVYKFKGAGKRPPVTIYWYEGGHMPHFSDELKKNWEIDMAGGCLLVGDKNTIYSPGMRPNSPRLEKDWDHWRRGNLPPKNTPRAVGNPVEELFAAVRGDIPKCGSNFIDYAVPLTEMVLLGTIANRSGKKVEYNPRTMNFKDSSLNQYIKEPVRKGWEYGEG</sequence>
<feature type="domain" description="Gfo/Idh/MocA-like oxidoreductase bacterial type C-terminal" evidence="2">
    <location>
        <begin position="184"/>
        <end position="261"/>
    </location>
</feature>
<protein>
    <recommendedName>
        <fullName evidence="5">Gfo/Idh/MocA family oxidoreductase</fullName>
    </recommendedName>
</protein>
<evidence type="ECO:0000259" key="1">
    <source>
        <dbReference type="Pfam" id="PF01408"/>
    </source>
</evidence>
<dbReference type="GO" id="GO:0000166">
    <property type="term" value="F:nucleotide binding"/>
    <property type="evidence" value="ECO:0007669"/>
    <property type="project" value="InterPro"/>
</dbReference>
<dbReference type="Gene3D" id="3.30.360.10">
    <property type="entry name" value="Dihydrodipicolinate Reductase, domain 2"/>
    <property type="match status" value="1"/>
</dbReference>
<evidence type="ECO:0008006" key="5">
    <source>
        <dbReference type="Google" id="ProtNLM"/>
    </source>
</evidence>
<reference evidence="3 4" key="1">
    <citation type="submission" date="2019-04" db="EMBL/GenBank/DDBJ databases">
        <authorList>
            <person name="Van Vliet M D."/>
        </authorList>
    </citation>
    <scope>NUCLEOTIDE SEQUENCE [LARGE SCALE GENOMIC DNA]</scope>
    <source>
        <strain evidence="3 4">F21</strain>
    </source>
</reference>